<evidence type="ECO:0000313" key="2">
    <source>
        <dbReference type="EMBL" id="MFD1321669.1"/>
    </source>
</evidence>
<sequence>MNVGEVGDGLRRVLDQLARTGKRAAASAAALAALQRHLLALTRGSHHPRVAEALARLQASIQRLQESAELSSKAGDAIGAYLEALGPGSTPTHQPTPDDGSRTEALIDQVRASLPRGVHGSQTRGKWITSNGTTEDLRSGEGDEWHRRAKEFAAGFPARLRAASRLAVHVEVKFAMRMRSEGRLQETIVIDRTVCGQRPTDKNAPFTCDKFLKWFLPAGAKLTVVEPDGTRRVYQGKSKE</sequence>
<name>A0ABW3YB60_9ACTN</name>
<reference evidence="3" key="1">
    <citation type="journal article" date="2019" name="Int. J. Syst. Evol. Microbiol.">
        <title>The Global Catalogue of Microorganisms (GCM) 10K type strain sequencing project: providing services to taxonomists for standard genome sequencing and annotation.</title>
        <authorList>
            <consortium name="The Broad Institute Genomics Platform"/>
            <consortium name="The Broad Institute Genome Sequencing Center for Infectious Disease"/>
            <person name="Wu L."/>
            <person name="Ma J."/>
        </authorList>
    </citation>
    <scope>NUCLEOTIDE SEQUENCE [LARGE SCALE GENOMIC DNA]</scope>
    <source>
        <strain evidence="3">JCM 31037</strain>
    </source>
</reference>
<evidence type="ECO:0000313" key="3">
    <source>
        <dbReference type="Proteomes" id="UP001597260"/>
    </source>
</evidence>
<dbReference type="EMBL" id="JBHTMP010000013">
    <property type="protein sequence ID" value="MFD1321669.1"/>
    <property type="molecule type" value="Genomic_DNA"/>
</dbReference>
<feature type="region of interest" description="Disordered" evidence="1">
    <location>
        <begin position="117"/>
        <end position="142"/>
    </location>
</feature>
<keyword evidence="3" id="KW-1185">Reference proteome</keyword>
<feature type="compositionally biased region" description="Polar residues" evidence="1">
    <location>
        <begin position="120"/>
        <end position="134"/>
    </location>
</feature>
<dbReference type="InterPro" id="IPR032724">
    <property type="entry name" value="SCP1.201-like"/>
</dbReference>
<dbReference type="Proteomes" id="UP001597260">
    <property type="component" value="Unassembled WGS sequence"/>
</dbReference>
<proteinExistence type="predicted"/>
<evidence type="ECO:0000256" key="1">
    <source>
        <dbReference type="SAM" id="MobiDB-lite"/>
    </source>
</evidence>
<protein>
    <submittedName>
        <fullName evidence="2">DddA-like double-stranded DNA deaminase toxin</fullName>
    </submittedName>
</protein>
<accession>A0ABW3YB60</accession>
<comment type="caution">
    <text evidence="2">The sequence shown here is derived from an EMBL/GenBank/DDBJ whole genome shotgun (WGS) entry which is preliminary data.</text>
</comment>
<dbReference type="Pfam" id="PF14428">
    <property type="entry name" value="DddA-like"/>
    <property type="match status" value="1"/>
</dbReference>
<dbReference type="RefSeq" id="WP_377569880.1">
    <property type="nucleotide sequence ID" value="NZ_JBHTMP010000013.1"/>
</dbReference>
<organism evidence="2 3">
    <name type="scientific">Micromonospora sonneratiae</name>
    <dbReference type="NCBI Taxonomy" id="1184706"/>
    <lineage>
        <taxon>Bacteria</taxon>
        <taxon>Bacillati</taxon>
        <taxon>Actinomycetota</taxon>
        <taxon>Actinomycetes</taxon>
        <taxon>Micromonosporales</taxon>
        <taxon>Micromonosporaceae</taxon>
        <taxon>Micromonospora</taxon>
    </lineage>
</organism>
<gene>
    <name evidence="2" type="ORF">ACFQ4H_11280</name>
</gene>